<evidence type="ECO:0000256" key="3">
    <source>
        <dbReference type="PROSITE-ProRule" id="PRU00221"/>
    </source>
</evidence>
<dbReference type="GO" id="GO:0016301">
    <property type="term" value="F:kinase activity"/>
    <property type="evidence" value="ECO:0007669"/>
    <property type="project" value="UniProtKB-KW"/>
</dbReference>
<keyword evidence="2" id="KW-0677">Repeat</keyword>
<dbReference type="Pfam" id="PF00400">
    <property type="entry name" value="WD40"/>
    <property type="match status" value="5"/>
</dbReference>
<name>A0A3M7R076_BRAPC</name>
<evidence type="ECO:0000313" key="5">
    <source>
        <dbReference type="Proteomes" id="UP000276133"/>
    </source>
</evidence>
<dbReference type="PANTHER" id="PTHR19848:SF8">
    <property type="entry name" value="F-BOX AND WD REPEAT DOMAIN CONTAINING 7"/>
    <property type="match status" value="1"/>
</dbReference>
<keyword evidence="4" id="KW-0808">Transferase</keyword>
<keyword evidence="5" id="KW-1185">Reference proteome</keyword>
<dbReference type="InterPro" id="IPR019775">
    <property type="entry name" value="WD40_repeat_CS"/>
</dbReference>
<feature type="repeat" description="WD" evidence="3">
    <location>
        <begin position="390"/>
        <end position="423"/>
    </location>
</feature>
<evidence type="ECO:0000256" key="1">
    <source>
        <dbReference type="ARBA" id="ARBA00022574"/>
    </source>
</evidence>
<proteinExistence type="predicted"/>
<keyword evidence="1 3" id="KW-0853">WD repeat</keyword>
<comment type="caution">
    <text evidence="4">The sequence shown here is derived from an EMBL/GenBank/DDBJ whole genome shotgun (WGS) entry which is preliminary data.</text>
</comment>
<dbReference type="EMBL" id="REGN01004553">
    <property type="protein sequence ID" value="RNA17020.1"/>
    <property type="molecule type" value="Genomic_DNA"/>
</dbReference>
<dbReference type="STRING" id="10195.A0A3M7R076"/>
<dbReference type="AlphaFoldDB" id="A0A3M7R076"/>
<dbReference type="Gene3D" id="2.130.10.10">
    <property type="entry name" value="YVTN repeat-like/Quinoprotein amine dehydrogenase"/>
    <property type="match status" value="2"/>
</dbReference>
<dbReference type="PANTHER" id="PTHR19848">
    <property type="entry name" value="WD40 REPEAT PROTEIN"/>
    <property type="match status" value="1"/>
</dbReference>
<dbReference type="SUPFAM" id="SSF50978">
    <property type="entry name" value="WD40 repeat-like"/>
    <property type="match status" value="1"/>
</dbReference>
<feature type="repeat" description="WD" evidence="3">
    <location>
        <begin position="308"/>
        <end position="348"/>
    </location>
</feature>
<dbReference type="PROSITE" id="PS00678">
    <property type="entry name" value="WD_REPEATS_1"/>
    <property type="match status" value="4"/>
</dbReference>
<dbReference type="CDD" id="cd00200">
    <property type="entry name" value="WD40"/>
    <property type="match status" value="1"/>
</dbReference>
<organism evidence="4 5">
    <name type="scientific">Brachionus plicatilis</name>
    <name type="common">Marine rotifer</name>
    <name type="synonym">Brachionus muelleri</name>
    <dbReference type="NCBI Taxonomy" id="10195"/>
    <lineage>
        <taxon>Eukaryota</taxon>
        <taxon>Metazoa</taxon>
        <taxon>Spiralia</taxon>
        <taxon>Gnathifera</taxon>
        <taxon>Rotifera</taxon>
        <taxon>Eurotatoria</taxon>
        <taxon>Monogononta</taxon>
        <taxon>Pseudotrocha</taxon>
        <taxon>Ploima</taxon>
        <taxon>Brachionidae</taxon>
        <taxon>Brachionus</taxon>
    </lineage>
</organism>
<dbReference type="InterPro" id="IPR015943">
    <property type="entry name" value="WD40/YVTN_repeat-like_dom_sf"/>
</dbReference>
<dbReference type="PROSITE" id="PS50294">
    <property type="entry name" value="WD_REPEATS_REGION"/>
    <property type="match status" value="4"/>
</dbReference>
<feature type="repeat" description="WD" evidence="3">
    <location>
        <begin position="349"/>
        <end position="389"/>
    </location>
</feature>
<keyword evidence="4" id="KW-0418">Kinase</keyword>
<feature type="repeat" description="WD" evidence="3">
    <location>
        <begin position="226"/>
        <end position="266"/>
    </location>
</feature>
<evidence type="ECO:0000313" key="4">
    <source>
        <dbReference type="EMBL" id="RNA17020.1"/>
    </source>
</evidence>
<dbReference type="Proteomes" id="UP000276133">
    <property type="component" value="Unassembled WGS sequence"/>
</dbReference>
<dbReference type="PROSITE" id="PS50082">
    <property type="entry name" value="WD_REPEATS_2"/>
    <property type="match status" value="5"/>
</dbReference>
<reference evidence="4 5" key="1">
    <citation type="journal article" date="2018" name="Sci. Rep.">
        <title>Genomic signatures of local adaptation to the degree of environmental predictability in rotifers.</title>
        <authorList>
            <person name="Franch-Gras L."/>
            <person name="Hahn C."/>
            <person name="Garcia-Roger E.M."/>
            <person name="Carmona M.J."/>
            <person name="Serra M."/>
            <person name="Gomez A."/>
        </authorList>
    </citation>
    <scope>NUCLEOTIDE SEQUENCE [LARGE SCALE GENOMIC DNA]</scope>
    <source>
        <strain evidence="4">HYR1</strain>
    </source>
</reference>
<dbReference type="InterPro" id="IPR001680">
    <property type="entry name" value="WD40_rpt"/>
</dbReference>
<dbReference type="SMART" id="SM00320">
    <property type="entry name" value="WD40"/>
    <property type="match status" value="5"/>
</dbReference>
<dbReference type="OrthoDB" id="496at2759"/>
<dbReference type="PRINTS" id="PR00320">
    <property type="entry name" value="GPROTEINBRPT"/>
</dbReference>
<dbReference type="InterPro" id="IPR036322">
    <property type="entry name" value="WD40_repeat_dom_sf"/>
</dbReference>
<accession>A0A3M7R076</accession>
<gene>
    <name evidence="4" type="ORF">BpHYR1_005386</name>
</gene>
<sequence length="423" mass="49320">MEEITLRLEKCEKWTEYKNLMNKTGDIVCPECKRKHYVNVEQTLNISVNQEKIKRKKIEMALDNISSDNLHLKIDEHFDNLKNKIDLHVEELIMEINDMRIDMVEKIDQKRKEFKEDIFNSQFQELNKEKFTKEIDEISDILVKLEVEDSYLRKILKMESQKNKILDQLDKNKYERANISNELEKMVGILKLTEEKIEMRGTKVESETIKKIGSRNFENTLCVNTLIGHSHFVLCLQLIDQYTLASGSADKTIKIWDLRNYNCVNTLNGHSSSVSCLQLIDQYTLASGSRDNTIKICDLRNYNCVNTLNGHSNSVWFLQIIDQYTLASGSADKTIKIWDLRNYNCVNTLIGHSHFVLCLQLFDQYTLASGSRDNTIKIWDLRNNNCVNTLNGHSSYVYCLQLIDQYTLASGSWDNTIKIWDLK</sequence>
<dbReference type="InterPro" id="IPR020472">
    <property type="entry name" value="WD40_PAC1"/>
</dbReference>
<evidence type="ECO:0000256" key="2">
    <source>
        <dbReference type="ARBA" id="ARBA00022737"/>
    </source>
</evidence>
<feature type="repeat" description="WD" evidence="3">
    <location>
        <begin position="267"/>
        <end position="307"/>
    </location>
</feature>
<protein>
    <submittedName>
        <fullName evidence="4">Serine threonine kinase</fullName>
    </submittedName>
</protein>